<dbReference type="EMBL" id="CP073910">
    <property type="protein sequence ID" value="QUT06357.1"/>
    <property type="molecule type" value="Genomic_DNA"/>
</dbReference>
<dbReference type="PANTHER" id="PTHR21013">
    <property type="entry name" value="ATP SYNTHASE MITOCHONDRIAL F1 COMPLEX ASSEMBLY FACTOR 2/ATP12 PROTEIN, MITOCHONDRIAL PRECURSOR"/>
    <property type="match status" value="1"/>
</dbReference>
<dbReference type="Proteomes" id="UP000681425">
    <property type="component" value="Chromosome"/>
</dbReference>
<accession>A0A975Q2D9</accession>
<organism evidence="5 6">
    <name type="scientific">Sphingobium phenoxybenzoativorans</name>
    <dbReference type="NCBI Taxonomy" id="1592790"/>
    <lineage>
        <taxon>Bacteria</taxon>
        <taxon>Pseudomonadati</taxon>
        <taxon>Pseudomonadota</taxon>
        <taxon>Alphaproteobacteria</taxon>
        <taxon>Sphingomonadales</taxon>
        <taxon>Sphingomonadaceae</taxon>
        <taxon>Sphingobium</taxon>
    </lineage>
</organism>
<dbReference type="SUPFAM" id="SSF160909">
    <property type="entry name" value="ATP12-like"/>
    <property type="match status" value="1"/>
</dbReference>
<dbReference type="RefSeq" id="WP_212609744.1">
    <property type="nucleotide sequence ID" value="NZ_CP073910.1"/>
</dbReference>
<dbReference type="PANTHER" id="PTHR21013:SF10">
    <property type="entry name" value="ATP SYNTHASE MITOCHONDRIAL F1 COMPLEX ASSEMBLY FACTOR 2"/>
    <property type="match status" value="1"/>
</dbReference>
<dbReference type="Gene3D" id="3.30.2180.10">
    <property type="entry name" value="ATP12-like"/>
    <property type="match status" value="1"/>
</dbReference>
<keyword evidence="6" id="KW-1185">Reference proteome</keyword>
<dbReference type="InterPro" id="IPR023335">
    <property type="entry name" value="ATP12_ortho_dom_sf"/>
</dbReference>
<evidence type="ECO:0000313" key="5">
    <source>
        <dbReference type="EMBL" id="QUT06357.1"/>
    </source>
</evidence>
<proteinExistence type="inferred from homology"/>
<keyword evidence="4" id="KW-1133">Transmembrane helix</keyword>
<keyword evidence="3" id="KW-0143">Chaperone</keyword>
<evidence type="ECO:0000256" key="2">
    <source>
        <dbReference type="ARBA" id="ARBA00022946"/>
    </source>
</evidence>
<reference evidence="5" key="1">
    <citation type="submission" date="2021-04" db="EMBL/GenBank/DDBJ databases">
        <title>Isolation of p-tert-butylphenol degrading bacteria Sphingobium phenoxybenzoativorans Tas13 from active sludge.</title>
        <authorList>
            <person name="Li Y."/>
        </authorList>
    </citation>
    <scope>NUCLEOTIDE SEQUENCE</scope>
    <source>
        <strain evidence="5">Tas13</strain>
    </source>
</reference>
<comment type="similarity">
    <text evidence="1">Belongs to the ATP12 family.</text>
</comment>
<name>A0A975Q2D9_9SPHN</name>
<dbReference type="Gene3D" id="1.10.3580.10">
    <property type="entry name" value="ATP12 ATPase"/>
    <property type="match status" value="1"/>
</dbReference>
<keyword evidence="4" id="KW-0472">Membrane</keyword>
<dbReference type="InterPro" id="IPR011419">
    <property type="entry name" value="ATP12_ATP_synth-F1-assembly"/>
</dbReference>
<dbReference type="KEGG" id="spph:KFK14_02430"/>
<evidence type="ECO:0000313" key="6">
    <source>
        <dbReference type="Proteomes" id="UP000681425"/>
    </source>
</evidence>
<evidence type="ECO:0000256" key="1">
    <source>
        <dbReference type="ARBA" id="ARBA00008231"/>
    </source>
</evidence>
<dbReference type="InterPro" id="IPR042272">
    <property type="entry name" value="ATP12_ATP_synth-F1-assembly_N"/>
</dbReference>
<keyword evidence="2" id="KW-0809">Transit peptide</keyword>
<feature type="transmembrane region" description="Helical" evidence="4">
    <location>
        <begin position="156"/>
        <end position="178"/>
    </location>
</feature>
<dbReference type="GO" id="GO:0043461">
    <property type="term" value="P:proton-transporting ATP synthase complex assembly"/>
    <property type="evidence" value="ECO:0007669"/>
    <property type="project" value="InterPro"/>
</dbReference>
<sequence length="231" mass="24897">MKRFYKDAAAMAVEGGFAVHLDGRPVRTPARAPLILPTAAMGEAVAAEWAAQGEEIDPRSMTATGFANAAIDQIAPNHAAFAAGVARYGESDLLCYRAENPTPLVARQASEWDPLIGWARDRYDIAFRVTAGILPVDQPPETIARLSAVVAAFDPFMLAGLSTVVSIGGSLICGLALVEGGLDRDRIWAATELDELWQAEQWGEDADAVQHRERRRAEFDAAATFCKMAVR</sequence>
<gene>
    <name evidence="5" type="ORF">KFK14_02430</name>
</gene>
<protein>
    <submittedName>
        <fullName evidence="5">ATPase</fullName>
    </submittedName>
</protein>
<evidence type="ECO:0000256" key="3">
    <source>
        <dbReference type="ARBA" id="ARBA00023186"/>
    </source>
</evidence>
<dbReference type="AlphaFoldDB" id="A0A975Q2D9"/>
<dbReference type="Pfam" id="PF07542">
    <property type="entry name" value="ATP12"/>
    <property type="match status" value="1"/>
</dbReference>
<keyword evidence="4" id="KW-0812">Transmembrane</keyword>
<evidence type="ECO:0000256" key="4">
    <source>
        <dbReference type="SAM" id="Phobius"/>
    </source>
</evidence>